<feature type="domain" description="EAL" evidence="1">
    <location>
        <begin position="286"/>
        <end position="534"/>
    </location>
</feature>
<reference evidence="3 4" key="1">
    <citation type="submission" date="2020-08" db="EMBL/GenBank/DDBJ databases">
        <title>The Agave Microbiome: Exploring the role of microbial communities in plant adaptations to desert environments.</title>
        <authorList>
            <person name="Partida-Martinez L.P."/>
        </authorList>
    </citation>
    <scope>NUCLEOTIDE SEQUENCE [LARGE SCALE GENOMIC DNA]</scope>
    <source>
        <strain evidence="3 4">AS3.12</strain>
    </source>
</reference>
<dbReference type="Proteomes" id="UP000585437">
    <property type="component" value="Unassembled WGS sequence"/>
</dbReference>
<dbReference type="InterPro" id="IPR035919">
    <property type="entry name" value="EAL_sf"/>
</dbReference>
<dbReference type="SMART" id="SM00267">
    <property type="entry name" value="GGDEF"/>
    <property type="match status" value="1"/>
</dbReference>
<dbReference type="Pfam" id="PF00563">
    <property type="entry name" value="EAL"/>
    <property type="match status" value="1"/>
</dbReference>
<keyword evidence="4" id="KW-1185">Reference proteome</keyword>
<dbReference type="PROSITE" id="PS50887">
    <property type="entry name" value="GGDEF"/>
    <property type="match status" value="1"/>
</dbReference>
<evidence type="ECO:0000259" key="1">
    <source>
        <dbReference type="PROSITE" id="PS50883"/>
    </source>
</evidence>
<dbReference type="PANTHER" id="PTHR44757">
    <property type="entry name" value="DIGUANYLATE CYCLASE DGCP"/>
    <property type="match status" value="1"/>
</dbReference>
<name>A0A7X0JN18_9HYPH</name>
<dbReference type="InterPro" id="IPR052155">
    <property type="entry name" value="Biofilm_reg_signaling"/>
</dbReference>
<dbReference type="RefSeq" id="WP_184655734.1">
    <property type="nucleotide sequence ID" value="NZ_JACHBU010000009.1"/>
</dbReference>
<protein>
    <submittedName>
        <fullName evidence="3">Diguanylate cyclase (GGDEF)-like protein</fullName>
    </submittedName>
</protein>
<dbReference type="SUPFAM" id="SSF141868">
    <property type="entry name" value="EAL domain-like"/>
    <property type="match status" value="1"/>
</dbReference>
<proteinExistence type="predicted"/>
<dbReference type="SUPFAM" id="SSF55073">
    <property type="entry name" value="Nucleotide cyclase"/>
    <property type="match status" value="1"/>
</dbReference>
<dbReference type="InterPro" id="IPR001633">
    <property type="entry name" value="EAL_dom"/>
</dbReference>
<dbReference type="PROSITE" id="PS50883">
    <property type="entry name" value="EAL"/>
    <property type="match status" value="1"/>
</dbReference>
<evidence type="ECO:0000313" key="3">
    <source>
        <dbReference type="EMBL" id="MBB6510593.1"/>
    </source>
</evidence>
<dbReference type="InterPro" id="IPR029787">
    <property type="entry name" value="Nucleotide_cyclase"/>
</dbReference>
<dbReference type="AlphaFoldDB" id="A0A7X0JN18"/>
<feature type="domain" description="GGDEF" evidence="2">
    <location>
        <begin position="145"/>
        <end position="277"/>
    </location>
</feature>
<dbReference type="InterPro" id="IPR000160">
    <property type="entry name" value="GGDEF_dom"/>
</dbReference>
<dbReference type="Gene3D" id="3.30.70.270">
    <property type="match status" value="1"/>
</dbReference>
<gene>
    <name evidence="3" type="ORF">F4695_003984</name>
</gene>
<comment type="caution">
    <text evidence="3">The sequence shown here is derived from an EMBL/GenBank/DDBJ whole genome shotgun (WGS) entry which is preliminary data.</text>
</comment>
<dbReference type="CDD" id="cd01948">
    <property type="entry name" value="EAL"/>
    <property type="match status" value="1"/>
</dbReference>
<dbReference type="NCBIfam" id="TIGR00254">
    <property type="entry name" value="GGDEF"/>
    <property type="match status" value="1"/>
</dbReference>
<sequence length="543" mass="58661">MSLATISPNRSALHSRGTPSAEQVLENLPHPVLVVDADAIVIYSNLAGQIVFGAVVGCDVHSLFPGSTFWLPGAPSTILTSMNGEKFEAAFAPLGEGRFLIDLQPSSEAPVAVMPETLDELTGLTKRNALLSHLSLALSNGPSASPVAIHCLDLDRFKMVNDTLGHAVGDLLLKKVADRLTAACRKGDIVARLGGDEFVVLQHNVDEEVEAVTLASRLVDLVGRTYVINGHTINIGASVGVALGTNAIQPRDLLRNGDLALYEAKKAGRGRYRMFESGMDALLLSRREMEIDLRRALALKQFKLNYQPFLNVATNSVDGFEALLRWEHPTKGNIPPLSFVSLAEENGLIVKIGEWVLRTACIEAMSWPGEMIVAVNVSPLQFKADTLLETVASALKNSGLPPQRLEIEITEGALLDDTNNVIQTLNALRDLGVKISMDDFGTGYSSLSYLQKFPFNKIKIDRSFVAGDDADSEAILRSIASLGTSLGMAITAEGVETAEQLARIRGERCTHVQGYLTGRPMGTDQVPAFLAQNDLERKEFNHG</sequence>
<dbReference type="Pfam" id="PF00990">
    <property type="entry name" value="GGDEF"/>
    <property type="match status" value="1"/>
</dbReference>
<evidence type="ECO:0000313" key="4">
    <source>
        <dbReference type="Proteomes" id="UP000585437"/>
    </source>
</evidence>
<dbReference type="InterPro" id="IPR043128">
    <property type="entry name" value="Rev_trsase/Diguanyl_cyclase"/>
</dbReference>
<dbReference type="PANTHER" id="PTHR44757:SF2">
    <property type="entry name" value="BIOFILM ARCHITECTURE MAINTENANCE PROTEIN MBAA"/>
    <property type="match status" value="1"/>
</dbReference>
<dbReference type="CDD" id="cd01949">
    <property type="entry name" value="GGDEF"/>
    <property type="match status" value="1"/>
</dbReference>
<dbReference type="Gene3D" id="3.20.20.450">
    <property type="entry name" value="EAL domain"/>
    <property type="match status" value="1"/>
</dbReference>
<dbReference type="EMBL" id="JACHBU010000009">
    <property type="protein sequence ID" value="MBB6510593.1"/>
    <property type="molecule type" value="Genomic_DNA"/>
</dbReference>
<dbReference type="SMART" id="SM00052">
    <property type="entry name" value="EAL"/>
    <property type="match status" value="1"/>
</dbReference>
<accession>A0A7X0JN18</accession>
<organism evidence="3 4">
    <name type="scientific">Rhizobium soli</name>
    <dbReference type="NCBI Taxonomy" id="424798"/>
    <lineage>
        <taxon>Bacteria</taxon>
        <taxon>Pseudomonadati</taxon>
        <taxon>Pseudomonadota</taxon>
        <taxon>Alphaproteobacteria</taxon>
        <taxon>Hyphomicrobiales</taxon>
        <taxon>Rhizobiaceae</taxon>
        <taxon>Rhizobium/Agrobacterium group</taxon>
        <taxon>Rhizobium</taxon>
    </lineage>
</organism>
<evidence type="ECO:0000259" key="2">
    <source>
        <dbReference type="PROSITE" id="PS50887"/>
    </source>
</evidence>